<protein>
    <recommendedName>
        <fullName evidence="10">ATP synthase gamma chain</fullName>
    </recommendedName>
    <alternativeName>
        <fullName evidence="10">ATP synthase F1 sector gamma subunit</fullName>
    </alternativeName>
    <alternativeName>
        <fullName evidence="10">F-ATPase gamma subunit</fullName>
    </alternativeName>
</protein>
<dbReference type="PATRIC" id="fig|1332188.3.peg.892"/>
<comment type="subcellular location">
    <subcellularLocation>
        <location evidence="10">Cell membrane</location>
        <topology evidence="10">Peripheral membrane protein</topology>
    </subcellularLocation>
    <subcellularLocation>
        <location evidence="2">Membrane</location>
        <topology evidence="2">Peripheral membrane protein</topology>
    </subcellularLocation>
</comment>
<evidence type="ECO:0000256" key="2">
    <source>
        <dbReference type="ARBA" id="ARBA00004170"/>
    </source>
</evidence>
<dbReference type="PRINTS" id="PR00126">
    <property type="entry name" value="ATPASEGAMMA"/>
</dbReference>
<sequence>MASTQQLKSRIRSVKSTKQITKAMQMVAASKMRRAQDATKGSAPYERAANELLTYLASQGVTDQHKWFVKRPVKNRLLIVIASDKGLAGAYNSNILRLYLAQLKADDASGVKNLTIAVGRKASQFVTRLKDTEVIGTYEDLPDHPEGAQFHAILNTAKDAFESGRVDAVDVLYTEFISSINQTAAVTRLFPAGFIETEVSDAVREAIYEPSIERVLDDAAYRLIGSRLFQALLDARASEHSMRMLAMKNATDNATDLVDDLTLEMNKARQSAITQELAEISGGAEAMK</sequence>
<dbReference type="EMBL" id="CP005957">
    <property type="protein sequence ID" value="AGL62598.1"/>
    <property type="molecule type" value="Genomic_DNA"/>
</dbReference>
<keyword evidence="5 10" id="KW-0375">Hydrogen ion transport</keyword>
<name>R4PLS6_9BACT</name>
<dbReference type="Proteomes" id="UP000013893">
    <property type="component" value="Chromosome"/>
</dbReference>
<dbReference type="InterPro" id="IPR023632">
    <property type="entry name" value="ATP_synth_F1_gsu_CS"/>
</dbReference>
<gene>
    <name evidence="10 11" type="primary">atpG</name>
    <name evidence="11" type="ORF">L336_0898</name>
</gene>
<dbReference type="InterPro" id="IPR000131">
    <property type="entry name" value="ATP_synth_F1_gsu"/>
</dbReference>
<dbReference type="HOGENOM" id="CLU_050669_0_1_0"/>
<dbReference type="Pfam" id="PF00231">
    <property type="entry name" value="ATP-synt"/>
    <property type="match status" value="1"/>
</dbReference>
<keyword evidence="12" id="KW-1185">Reference proteome</keyword>
<evidence type="ECO:0000313" key="11">
    <source>
        <dbReference type="EMBL" id="AGL62598.1"/>
    </source>
</evidence>
<comment type="similarity">
    <text evidence="3 10">Belongs to the ATPase gamma chain family.</text>
</comment>
<evidence type="ECO:0000256" key="1">
    <source>
        <dbReference type="ARBA" id="ARBA00003456"/>
    </source>
</evidence>
<dbReference type="InterPro" id="IPR035968">
    <property type="entry name" value="ATP_synth_F1_ATPase_gsu"/>
</dbReference>
<dbReference type="OrthoDB" id="9812769at2"/>
<evidence type="ECO:0000256" key="9">
    <source>
        <dbReference type="ARBA" id="ARBA00023310"/>
    </source>
</evidence>
<evidence type="ECO:0000256" key="8">
    <source>
        <dbReference type="ARBA" id="ARBA00023196"/>
    </source>
</evidence>
<keyword evidence="7 10" id="KW-0472">Membrane</keyword>
<evidence type="ECO:0000256" key="3">
    <source>
        <dbReference type="ARBA" id="ARBA00007681"/>
    </source>
</evidence>
<dbReference type="PROSITE" id="PS00153">
    <property type="entry name" value="ATPASE_GAMMA"/>
    <property type="match status" value="1"/>
</dbReference>
<dbReference type="RefSeq" id="WP_015642048.1">
    <property type="nucleotide sequence ID" value="NC_021219.1"/>
</dbReference>
<evidence type="ECO:0000256" key="5">
    <source>
        <dbReference type="ARBA" id="ARBA00022781"/>
    </source>
</evidence>
<comment type="subunit">
    <text evidence="10">F-type ATPases have 2 components, CF(1) - the catalytic core - and CF(0) - the membrane proton channel. CF(1) has five subunits: alpha(3), beta(3), gamma(1), delta(1), epsilon(1). CF(0) has three main subunits: a, b and c.</text>
</comment>
<accession>R4PLS6</accession>
<evidence type="ECO:0000256" key="4">
    <source>
        <dbReference type="ARBA" id="ARBA00022448"/>
    </source>
</evidence>
<dbReference type="PANTHER" id="PTHR11693">
    <property type="entry name" value="ATP SYNTHASE GAMMA CHAIN"/>
    <property type="match status" value="1"/>
</dbReference>
<dbReference type="CDD" id="cd12151">
    <property type="entry name" value="F1-ATPase_gamma"/>
    <property type="match status" value="1"/>
</dbReference>
<proteinExistence type="inferred from homology"/>
<dbReference type="KEGG" id="saal:L336_0898"/>
<dbReference type="HAMAP" id="MF_00815">
    <property type="entry name" value="ATP_synth_gamma_bact"/>
    <property type="match status" value="1"/>
</dbReference>
<keyword evidence="8 10" id="KW-0139">CF(1)</keyword>
<evidence type="ECO:0000256" key="7">
    <source>
        <dbReference type="ARBA" id="ARBA00023136"/>
    </source>
</evidence>
<dbReference type="Gene3D" id="3.40.1380.10">
    <property type="match status" value="1"/>
</dbReference>
<reference evidence="11 12" key="1">
    <citation type="journal article" date="2013" name="Nat. Biotechnol.">
        <title>Genome sequences of rare, uncultured bacteria obtained by differential coverage binning of multiple metagenomes.</title>
        <authorList>
            <person name="Albertsen M."/>
            <person name="Hugenholtz P."/>
            <person name="Skarshewski A."/>
            <person name="Nielsen K.L."/>
            <person name="Tyson G.W."/>
            <person name="Nielsen P.H."/>
        </authorList>
    </citation>
    <scope>NUCLEOTIDE SEQUENCE [LARGE SCALE GENOMIC DNA]</scope>
    <source>
        <strain evidence="11">TM71</strain>
    </source>
</reference>
<keyword evidence="10" id="KW-1003">Cell membrane</keyword>
<evidence type="ECO:0000256" key="6">
    <source>
        <dbReference type="ARBA" id="ARBA00023065"/>
    </source>
</evidence>
<dbReference type="PANTHER" id="PTHR11693:SF22">
    <property type="entry name" value="ATP SYNTHASE SUBUNIT GAMMA, MITOCHONDRIAL"/>
    <property type="match status" value="1"/>
</dbReference>
<evidence type="ECO:0000313" key="12">
    <source>
        <dbReference type="Proteomes" id="UP000013893"/>
    </source>
</evidence>
<dbReference type="GO" id="GO:0005886">
    <property type="term" value="C:plasma membrane"/>
    <property type="evidence" value="ECO:0007669"/>
    <property type="project" value="UniProtKB-SubCell"/>
</dbReference>
<organism evidence="11 12">
    <name type="scientific">Candidatus Saccharimonas aalborgensis</name>
    <dbReference type="NCBI Taxonomy" id="1332188"/>
    <lineage>
        <taxon>Bacteria</taxon>
        <taxon>Candidatus Saccharimonadota</taxon>
        <taxon>Candidatus Saccharimonadia</taxon>
        <taxon>Candidatus Saccharimonadales</taxon>
        <taxon>Candidatus Saccharimonadaceae</taxon>
        <taxon>Candidatus Saccharimonas</taxon>
    </lineage>
</organism>
<dbReference type="NCBIfam" id="TIGR01146">
    <property type="entry name" value="ATPsyn_F1gamma"/>
    <property type="match status" value="1"/>
</dbReference>
<keyword evidence="4 10" id="KW-0813">Transport</keyword>
<keyword evidence="9 10" id="KW-0066">ATP synthesis</keyword>
<dbReference type="STRING" id="1332188.L336_0898"/>
<dbReference type="GO" id="GO:0042777">
    <property type="term" value="P:proton motive force-driven plasma membrane ATP synthesis"/>
    <property type="evidence" value="ECO:0007669"/>
    <property type="project" value="UniProtKB-UniRule"/>
</dbReference>
<dbReference type="SUPFAM" id="SSF52943">
    <property type="entry name" value="ATP synthase (F1-ATPase), gamma subunit"/>
    <property type="match status" value="1"/>
</dbReference>
<dbReference type="Gene3D" id="1.10.287.80">
    <property type="entry name" value="ATP synthase, gamma subunit, helix hairpin domain"/>
    <property type="match status" value="1"/>
</dbReference>
<comment type="function">
    <text evidence="1 10">Produces ATP from ADP in the presence of a proton gradient across the membrane. The gamma chain is believed to be important in regulating ATPase activity and the flow of protons through the CF(0) complex.</text>
</comment>
<dbReference type="GO" id="GO:0046933">
    <property type="term" value="F:proton-transporting ATP synthase activity, rotational mechanism"/>
    <property type="evidence" value="ECO:0007669"/>
    <property type="project" value="UniProtKB-UniRule"/>
</dbReference>
<keyword evidence="6 10" id="KW-0406">Ion transport</keyword>
<dbReference type="GO" id="GO:0005524">
    <property type="term" value="F:ATP binding"/>
    <property type="evidence" value="ECO:0007669"/>
    <property type="project" value="UniProtKB-UniRule"/>
</dbReference>
<dbReference type="AlphaFoldDB" id="R4PLS6"/>
<evidence type="ECO:0000256" key="10">
    <source>
        <dbReference type="HAMAP-Rule" id="MF_00815"/>
    </source>
</evidence>
<dbReference type="GO" id="GO:0045259">
    <property type="term" value="C:proton-transporting ATP synthase complex"/>
    <property type="evidence" value="ECO:0007669"/>
    <property type="project" value="UniProtKB-KW"/>
</dbReference>